<dbReference type="InterPro" id="IPR029068">
    <property type="entry name" value="Glyas_Bleomycin-R_OHBP_Dase"/>
</dbReference>
<dbReference type="EMBL" id="PDXQ01000001">
    <property type="protein sequence ID" value="TRZ32934.1"/>
    <property type="molecule type" value="Genomic_DNA"/>
</dbReference>
<dbReference type="AlphaFoldDB" id="A0A553S7F9"/>
<reference evidence="1 2" key="1">
    <citation type="submission" date="2017-10" db="EMBL/GenBank/DDBJ databases">
        <title>FDA dAtabase for Regulatory Grade micrObial Sequences (FDA-ARGOS): Supporting development and validation of Infectious Disease Dx tests.</title>
        <authorList>
            <person name="Campos J."/>
            <person name="Goldberg B."/>
            <person name="Tallon L.J."/>
            <person name="Sadzewicz L."/>
            <person name="Sengamalay N."/>
            <person name="Ott S."/>
            <person name="Godinez A."/>
            <person name="Nagaraj S."/>
            <person name="Vyas G."/>
            <person name="Aluvathingal J."/>
            <person name="Nadendla S."/>
            <person name="Geyer C."/>
            <person name="Nandy P."/>
            <person name="Hobson J."/>
            <person name="Sichtig H."/>
        </authorList>
    </citation>
    <scope>NUCLEOTIDE SEQUENCE [LARGE SCALE GENOMIC DNA]</scope>
    <source>
        <strain evidence="1 2">FDAARGOS_185</strain>
    </source>
</reference>
<dbReference type="Pfam" id="PF06983">
    <property type="entry name" value="3-dmu-9_3-mt"/>
    <property type="match status" value="1"/>
</dbReference>
<dbReference type="SUPFAM" id="SSF54593">
    <property type="entry name" value="Glyoxalase/Bleomycin resistance protein/Dihydroxybiphenyl dioxygenase"/>
    <property type="match status" value="1"/>
</dbReference>
<dbReference type="PANTHER" id="PTHR33990">
    <property type="entry name" value="PROTEIN YJDN-RELATED"/>
    <property type="match status" value="1"/>
</dbReference>
<dbReference type="PANTHER" id="PTHR33990:SF1">
    <property type="entry name" value="PROTEIN YJDN"/>
    <property type="match status" value="1"/>
</dbReference>
<evidence type="ECO:0000313" key="2">
    <source>
        <dbReference type="Proteomes" id="UP000316316"/>
    </source>
</evidence>
<dbReference type="InterPro" id="IPR028973">
    <property type="entry name" value="PhnB-like"/>
</dbReference>
<name>A0A553S7F9_ENTAV</name>
<dbReference type="GeneID" id="69569063"/>
<dbReference type="Proteomes" id="UP000316316">
    <property type="component" value="Unassembled WGS sequence"/>
</dbReference>
<evidence type="ECO:0000313" key="1">
    <source>
        <dbReference type="EMBL" id="TRZ32934.1"/>
    </source>
</evidence>
<sequence length="138" mass="16022">MIQASVPFILFDDTCEQALAYYADVFNAEIVEKMTFKDMGYIEDDQRSRCIANATFKLVNQFFYAGDVVERNDFQPITSNGRISFWLELESYEEITTLESQLIKTGSTSLVGLHKTFWESHYAKLQDKFCVIWELNAQ</sequence>
<dbReference type="RefSeq" id="WP_049222120.1">
    <property type="nucleotide sequence ID" value="NZ_CABGUH010000008.1"/>
</dbReference>
<gene>
    <name evidence="1" type="ORF">AUF17_02075</name>
</gene>
<dbReference type="Gene3D" id="3.10.180.10">
    <property type="entry name" value="2,3-Dihydroxybiphenyl 1,2-Dioxygenase, domain 1"/>
    <property type="match status" value="1"/>
</dbReference>
<accession>A0A553S7F9</accession>
<comment type="caution">
    <text evidence="1">The sequence shown here is derived from an EMBL/GenBank/DDBJ whole genome shotgun (WGS) entry which is preliminary data.</text>
</comment>
<protein>
    <submittedName>
        <fullName evidence="1">VOC family protein</fullName>
    </submittedName>
</protein>
<proteinExistence type="predicted"/>
<organism evidence="1 2">
    <name type="scientific">Enterococcus avium</name>
    <name type="common">Streptococcus avium</name>
    <dbReference type="NCBI Taxonomy" id="33945"/>
    <lineage>
        <taxon>Bacteria</taxon>
        <taxon>Bacillati</taxon>
        <taxon>Bacillota</taxon>
        <taxon>Bacilli</taxon>
        <taxon>Lactobacillales</taxon>
        <taxon>Enterococcaceae</taxon>
        <taxon>Enterococcus</taxon>
    </lineage>
</organism>